<feature type="transmembrane region" description="Helical" evidence="6">
    <location>
        <begin position="36"/>
        <end position="61"/>
    </location>
</feature>
<feature type="transmembrane region" description="Helical" evidence="6">
    <location>
        <begin position="125"/>
        <end position="145"/>
    </location>
</feature>
<dbReference type="KEGG" id="txa:HQN79_09425"/>
<dbReference type="GO" id="GO:0005886">
    <property type="term" value="C:plasma membrane"/>
    <property type="evidence" value="ECO:0007669"/>
    <property type="project" value="UniProtKB-SubCell"/>
</dbReference>
<evidence type="ECO:0000313" key="8">
    <source>
        <dbReference type="Proteomes" id="UP000504724"/>
    </source>
</evidence>
<dbReference type="Proteomes" id="UP000504724">
    <property type="component" value="Chromosome"/>
</dbReference>
<protein>
    <recommendedName>
        <fullName evidence="9">Membrane protein involved in the export of O-antigen and teichoic acid</fullName>
    </recommendedName>
</protein>
<feature type="transmembrane region" description="Helical" evidence="6">
    <location>
        <begin position="7"/>
        <end position="24"/>
    </location>
</feature>
<name>A0A7D4NS99_9GAMM</name>
<evidence type="ECO:0000313" key="7">
    <source>
        <dbReference type="EMBL" id="QKI89777.1"/>
    </source>
</evidence>
<evidence type="ECO:0000256" key="2">
    <source>
        <dbReference type="ARBA" id="ARBA00022475"/>
    </source>
</evidence>
<evidence type="ECO:0000256" key="6">
    <source>
        <dbReference type="SAM" id="Phobius"/>
    </source>
</evidence>
<keyword evidence="4 6" id="KW-1133">Transmembrane helix</keyword>
<comment type="subcellular location">
    <subcellularLocation>
        <location evidence="1">Cell membrane</location>
        <topology evidence="1">Multi-pass membrane protein</topology>
    </subcellularLocation>
</comment>
<evidence type="ECO:0000256" key="1">
    <source>
        <dbReference type="ARBA" id="ARBA00004651"/>
    </source>
</evidence>
<feature type="transmembrane region" description="Helical" evidence="6">
    <location>
        <begin position="363"/>
        <end position="382"/>
    </location>
</feature>
<reference evidence="7 8" key="1">
    <citation type="submission" date="2020-05" db="EMBL/GenBank/DDBJ databases">
        <title>Thiomicrorhabdus sediminis sp.nov. and Thiomicrorhabdus xiamenensis sp.nov., novel sulfur-oxidizing bacteria isolated from coastal sediment.</title>
        <authorList>
            <person name="Liu X."/>
        </authorList>
    </citation>
    <scope>NUCLEOTIDE SEQUENCE [LARGE SCALE GENOMIC DNA]</scope>
    <source>
        <strain evidence="7 8">G2</strain>
    </source>
</reference>
<keyword evidence="8" id="KW-1185">Reference proteome</keyword>
<dbReference type="InterPro" id="IPR050833">
    <property type="entry name" value="Poly_Biosynth_Transport"/>
</dbReference>
<keyword evidence="3 6" id="KW-0812">Transmembrane</keyword>
<keyword evidence="5 6" id="KW-0472">Membrane</keyword>
<accession>A0A7D4NS99</accession>
<feature type="transmembrane region" description="Helical" evidence="6">
    <location>
        <begin position="82"/>
        <end position="113"/>
    </location>
</feature>
<feature type="transmembrane region" description="Helical" evidence="6">
    <location>
        <begin position="334"/>
        <end position="351"/>
    </location>
</feature>
<evidence type="ECO:0000256" key="5">
    <source>
        <dbReference type="ARBA" id="ARBA00023136"/>
    </source>
</evidence>
<dbReference type="PANTHER" id="PTHR30250:SF26">
    <property type="entry name" value="PSMA PROTEIN"/>
    <property type="match status" value="1"/>
</dbReference>
<dbReference type="EMBL" id="CP054020">
    <property type="protein sequence ID" value="QKI89777.1"/>
    <property type="molecule type" value="Genomic_DNA"/>
</dbReference>
<proteinExistence type="predicted"/>
<dbReference type="AlphaFoldDB" id="A0A7D4NS99"/>
<dbReference type="PANTHER" id="PTHR30250">
    <property type="entry name" value="PST FAMILY PREDICTED COLANIC ACID TRANSPORTER"/>
    <property type="match status" value="1"/>
</dbReference>
<feature type="transmembrane region" description="Helical" evidence="6">
    <location>
        <begin position="253"/>
        <end position="275"/>
    </location>
</feature>
<feature type="transmembrane region" description="Helical" evidence="6">
    <location>
        <begin position="394"/>
        <end position="418"/>
    </location>
</feature>
<evidence type="ECO:0000256" key="4">
    <source>
        <dbReference type="ARBA" id="ARBA00022989"/>
    </source>
</evidence>
<dbReference type="RefSeq" id="WP_173285901.1">
    <property type="nucleotide sequence ID" value="NZ_CP054020.1"/>
</dbReference>
<evidence type="ECO:0008006" key="9">
    <source>
        <dbReference type="Google" id="ProtNLM"/>
    </source>
</evidence>
<feature type="transmembrane region" description="Helical" evidence="6">
    <location>
        <begin position="296"/>
        <end position="314"/>
    </location>
</feature>
<sequence>MASLYSWLIQFLGLVSLVVLLPLIRSGYGEEVYELWLFVTLIALVGVVFETSLISVVTRFLSYIDKSGKYVDVEGQLNHECYSYNSVFASLVIVYAVVSVVTFITVLFFSFIFGSVFFDKYYYEIIVYSLVSSVLVFSSVFKSSLLSRGMIVFQRRVQFLVNGSRLVVSVFLVYYAFAVVYLVFNYLLFSFIEFLVYYFFSRKCLSFDFYIEPVKDVLKNVYKNFVIKVSLFFSSYSSSLLFVNYAINDFAQFVLTLRVLMVVVSFSQVPLSVGLPDLYKKYIETESFNAYEVKRYFIVTFMLFLFGVFSFYYLGEIVLQFVSYSKEDYFVKDSGLFLLLVVFAFLELLRVTSSQVYEIKNKVLFHWNYVFSTIMILGSQIIVFELSHEGEQTLYLVVLAQVFWMSVWVYWVNPVYLVRDIGRH</sequence>
<keyword evidence="2" id="KW-1003">Cell membrane</keyword>
<evidence type="ECO:0000256" key="3">
    <source>
        <dbReference type="ARBA" id="ARBA00022692"/>
    </source>
</evidence>
<gene>
    <name evidence="7" type="ORF">HQN79_09425</name>
</gene>
<organism evidence="7 8">
    <name type="scientific">Thiomicrorhabdus xiamenensis</name>
    <dbReference type="NCBI Taxonomy" id="2739063"/>
    <lineage>
        <taxon>Bacteria</taxon>
        <taxon>Pseudomonadati</taxon>
        <taxon>Pseudomonadota</taxon>
        <taxon>Gammaproteobacteria</taxon>
        <taxon>Thiotrichales</taxon>
        <taxon>Piscirickettsiaceae</taxon>
        <taxon>Thiomicrorhabdus</taxon>
    </lineage>
</organism>